<dbReference type="Pfam" id="PF03022">
    <property type="entry name" value="MRJP"/>
    <property type="match status" value="1"/>
</dbReference>
<dbReference type="PROSITE" id="PS50850">
    <property type="entry name" value="MFS"/>
    <property type="match status" value="1"/>
</dbReference>
<feature type="transmembrane region" description="Helical" evidence="9">
    <location>
        <begin position="12"/>
        <end position="34"/>
    </location>
</feature>
<name>A0A0J7KKX6_LASNI</name>
<comment type="subcellular location">
    <subcellularLocation>
        <location evidence="1">Membrane</location>
        <topology evidence="1">Multi-pass membrane protein</topology>
    </subcellularLocation>
    <subcellularLocation>
        <location evidence="2">Secreted</location>
    </subcellularLocation>
</comment>
<dbReference type="InterPro" id="IPR036259">
    <property type="entry name" value="MFS_trans_sf"/>
</dbReference>
<gene>
    <name evidence="11" type="ORF">RF55_9298</name>
</gene>
<evidence type="ECO:0000256" key="3">
    <source>
        <dbReference type="ARBA" id="ARBA00009127"/>
    </source>
</evidence>
<evidence type="ECO:0000256" key="1">
    <source>
        <dbReference type="ARBA" id="ARBA00004141"/>
    </source>
</evidence>
<dbReference type="EMBL" id="LBMM01006133">
    <property type="protein sequence ID" value="KMQ90894.1"/>
    <property type="molecule type" value="Genomic_DNA"/>
</dbReference>
<keyword evidence="12" id="KW-1185">Reference proteome</keyword>
<evidence type="ECO:0000256" key="9">
    <source>
        <dbReference type="SAM" id="Phobius"/>
    </source>
</evidence>
<protein>
    <submittedName>
        <fullName evidence="11">Protein yellow</fullName>
    </submittedName>
</protein>
<feature type="transmembrane region" description="Helical" evidence="9">
    <location>
        <begin position="157"/>
        <end position="179"/>
    </location>
</feature>
<evidence type="ECO:0000256" key="4">
    <source>
        <dbReference type="ARBA" id="ARBA00022525"/>
    </source>
</evidence>
<dbReference type="CDD" id="cd17317">
    <property type="entry name" value="MFS_SLC22"/>
    <property type="match status" value="1"/>
</dbReference>
<dbReference type="Gene3D" id="1.20.1250.20">
    <property type="entry name" value="MFS general substrate transporter like domains"/>
    <property type="match status" value="1"/>
</dbReference>
<comment type="caution">
    <text evidence="11">The sequence shown here is derived from an EMBL/GenBank/DDBJ whole genome shotgun (WGS) entry which is preliminary data.</text>
</comment>
<feature type="transmembrane region" description="Helical" evidence="9">
    <location>
        <begin position="327"/>
        <end position="345"/>
    </location>
</feature>
<dbReference type="SUPFAM" id="SSF103473">
    <property type="entry name" value="MFS general substrate transporter"/>
    <property type="match status" value="1"/>
</dbReference>
<feature type="transmembrane region" description="Helical" evidence="9">
    <location>
        <begin position="186"/>
        <end position="205"/>
    </location>
</feature>
<reference evidence="11 12" key="1">
    <citation type="submission" date="2015-04" db="EMBL/GenBank/DDBJ databases">
        <title>Lasius niger genome sequencing.</title>
        <authorList>
            <person name="Konorov E.A."/>
            <person name="Nikitin M.A."/>
            <person name="Kirill M.V."/>
            <person name="Chang P."/>
        </authorList>
    </citation>
    <scope>NUCLEOTIDE SEQUENCE [LARGE SCALE GENOMIC DNA]</scope>
    <source>
        <tissue evidence="11">Whole</tissue>
    </source>
</reference>
<dbReference type="Pfam" id="PF00083">
    <property type="entry name" value="Sugar_tr"/>
    <property type="match status" value="1"/>
</dbReference>
<dbReference type="InterPro" id="IPR005828">
    <property type="entry name" value="MFS_sugar_transport-like"/>
</dbReference>
<evidence type="ECO:0000313" key="12">
    <source>
        <dbReference type="Proteomes" id="UP000036403"/>
    </source>
</evidence>
<evidence type="ECO:0000256" key="7">
    <source>
        <dbReference type="ARBA" id="ARBA00022989"/>
    </source>
</evidence>
<keyword evidence="8 9" id="KW-0472">Membrane</keyword>
<evidence type="ECO:0000313" key="11">
    <source>
        <dbReference type="EMBL" id="KMQ90894.1"/>
    </source>
</evidence>
<feature type="transmembrane region" description="Helical" evidence="9">
    <location>
        <begin position="211"/>
        <end position="234"/>
    </location>
</feature>
<evidence type="ECO:0000259" key="10">
    <source>
        <dbReference type="PROSITE" id="PS50850"/>
    </source>
</evidence>
<dbReference type="Proteomes" id="UP000036403">
    <property type="component" value="Unassembled WGS sequence"/>
</dbReference>
<accession>A0A0J7KKX6</accession>
<evidence type="ECO:0000256" key="2">
    <source>
        <dbReference type="ARBA" id="ARBA00004613"/>
    </source>
</evidence>
<dbReference type="InterPro" id="IPR017996">
    <property type="entry name" value="MRJP/yellow-related"/>
</dbReference>
<dbReference type="InterPro" id="IPR011042">
    <property type="entry name" value="6-blade_b-propeller_TolB-like"/>
</dbReference>
<keyword evidence="5 9" id="KW-0812">Transmembrane</keyword>
<dbReference type="GO" id="GO:0022857">
    <property type="term" value="F:transmembrane transporter activity"/>
    <property type="evidence" value="ECO:0007669"/>
    <property type="project" value="InterPro"/>
</dbReference>
<dbReference type="Gene3D" id="2.120.10.30">
    <property type="entry name" value="TolB, C-terminal domain"/>
    <property type="match status" value="1"/>
</dbReference>
<dbReference type="OrthoDB" id="7776143at2759"/>
<feature type="transmembrane region" description="Helical" evidence="9">
    <location>
        <begin position="40"/>
        <end position="58"/>
    </location>
</feature>
<dbReference type="AlphaFoldDB" id="A0A0J7KKX6"/>
<evidence type="ECO:0000256" key="6">
    <source>
        <dbReference type="ARBA" id="ARBA00022729"/>
    </source>
</evidence>
<sequence length="667" mass="75241">MEIVGTKWRAAITVLYQIPYSLGHMSLAGLAFWFRHWQHLQIAITLPSIILLSYWWIVPESPRWLLTMGKQRAACRVLQRAVNVNKVKNVDIPEIVRKHCLHQNFKRSALDHKASFLDLFRTPNMRVKSLSIFFNWIVCGMGLFGMSQYIGQVGGDIFINFAVSGAIQVPGNFVAWWAMNKLGRRITLICSNSITGLACLLLIVVSDDMSWLRLLLACFGIVGMSVSFTTVYLFSGELFPTVVRNIGVGASSMCARVGSILAPFVVSLNYIESWLPPTIFGILPLVGAALCLLLPETAGCTLPDTLQDGEEFGNNYLPLYYRFAKELIFLQIMFHLLLLACLATATGHDFNTVYSWKQVEFKLPNRTIRNEYIASGDYIPNNNMPLGLAIWHEKMFVTIPRWKSGVLATLNSFSMSDVAHNPILTPYPDLEANNIHSPDGLVNIFRVRIDACDRMWGLDTGVNDILGNFTVVRPMTLTVIDLKTDKIIRKYTLKDTDVKPNSFIADLVVDVVPGQCDKAYAYMSDLSEYGIVVYSWEKNDSWRITHHFFHFDPLNGDFNVSGYNFQWVDGVFGMSLSPIRNDGYRTLYFHPMSGITEFSVSTDVLQDSTLKESENYYNFHIVGNKGPLTQGPSSVIDPETCIDYFTQVNRNGIACWDTTVKLSPKTF</sequence>
<dbReference type="InterPro" id="IPR020846">
    <property type="entry name" value="MFS_dom"/>
</dbReference>
<feature type="domain" description="Major facilitator superfamily (MFS) profile" evidence="10">
    <location>
        <begin position="1"/>
        <end position="299"/>
    </location>
</feature>
<dbReference type="STRING" id="67767.A0A0J7KKX6"/>
<feature type="transmembrane region" description="Helical" evidence="9">
    <location>
        <begin position="130"/>
        <end position="151"/>
    </location>
</feature>
<dbReference type="PANTHER" id="PTHR10009">
    <property type="entry name" value="PROTEIN YELLOW-RELATED"/>
    <property type="match status" value="1"/>
</dbReference>
<feature type="non-terminal residue" evidence="11">
    <location>
        <position position="667"/>
    </location>
</feature>
<keyword evidence="4" id="KW-0964">Secreted</keyword>
<keyword evidence="7 9" id="KW-1133">Transmembrane helix</keyword>
<comment type="similarity">
    <text evidence="3">Belongs to the major royal jelly protein family.</text>
</comment>
<evidence type="ECO:0000256" key="8">
    <source>
        <dbReference type="ARBA" id="ARBA00023136"/>
    </source>
</evidence>
<evidence type="ECO:0000256" key="5">
    <source>
        <dbReference type="ARBA" id="ARBA00022692"/>
    </source>
</evidence>
<feature type="transmembrane region" description="Helical" evidence="9">
    <location>
        <begin position="274"/>
        <end position="294"/>
    </location>
</feature>
<dbReference type="PaxDb" id="67767-A0A0J7KKX6"/>
<dbReference type="GO" id="GO:0005576">
    <property type="term" value="C:extracellular region"/>
    <property type="evidence" value="ECO:0007669"/>
    <property type="project" value="UniProtKB-SubCell"/>
</dbReference>
<organism evidence="11 12">
    <name type="scientific">Lasius niger</name>
    <name type="common">Black garden ant</name>
    <dbReference type="NCBI Taxonomy" id="67767"/>
    <lineage>
        <taxon>Eukaryota</taxon>
        <taxon>Metazoa</taxon>
        <taxon>Ecdysozoa</taxon>
        <taxon>Arthropoda</taxon>
        <taxon>Hexapoda</taxon>
        <taxon>Insecta</taxon>
        <taxon>Pterygota</taxon>
        <taxon>Neoptera</taxon>
        <taxon>Endopterygota</taxon>
        <taxon>Hymenoptera</taxon>
        <taxon>Apocrita</taxon>
        <taxon>Aculeata</taxon>
        <taxon>Formicoidea</taxon>
        <taxon>Formicidae</taxon>
        <taxon>Formicinae</taxon>
        <taxon>Lasius</taxon>
        <taxon>Lasius</taxon>
    </lineage>
</organism>
<keyword evidence="6" id="KW-0732">Signal</keyword>
<feature type="transmembrane region" description="Helical" evidence="9">
    <location>
        <begin position="246"/>
        <end position="268"/>
    </location>
</feature>
<dbReference type="GO" id="GO:0016020">
    <property type="term" value="C:membrane"/>
    <property type="evidence" value="ECO:0007669"/>
    <property type="project" value="UniProtKB-SubCell"/>
</dbReference>
<proteinExistence type="inferred from homology"/>
<dbReference type="PANTHER" id="PTHR10009:SF11">
    <property type="entry name" value="RH54244P"/>
    <property type="match status" value="1"/>
</dbReference>